<dbReference type="CDD" id="cd16917">
    <property type="entry name" value="HATPase_UhpB-NarQ-NarX-like"/>
    <property type="match status" value="1"/>
</dbReference>
<keyword evidence="3" id="KW-0597">Phosphoprotein</keyword>
<dbReference type="SUPFAM" id="SSF55874">
    <property type="entry name" value="ATPase domain of HSP90 chaperone/DNA topoisomerase II/histidine kinase"/>
    <property type="match status" value="1"/>
</dbReference>
<dbReference type="InterPro" id="IPR011712">
    <property type="entry name" value="Sig_transdc_His_kin_sub3_dim/P"/>
</dbReference>
<evidence type="ECO:0000259" key="10">
    <source>
        <dbReference type="Pfam" id="PF02518"/>
    </source>
</evidence>
<evidence type="ECO:0000256" key="9">
    <source>
        <dbReference type="SAM" id="Phobius"/>
    </source>
</evidence>
<protein>
    <recommendedName>
        <fullName evidence="2">histidine kinase</fullName>
        <ecNumber evidence="2">2.7.13.3</ecNumber>
    </recommendedName>
</protein>
<feature type="domain" description="Signal transduction histidine kinase subgroup 3 dimerisation and phosphoacceptor" evidence="11">
    <location>
        <begin position="163"/>
        <end position="226"/>
    </location>
</feature>
<dbReference type="InterPro" id="IPR036890">
    <property type="entry name" value="HATPase_C_sf"/>
</dbReference>
<evidence type="ECO:0000313" key="12">
    <source>
        <dbReference type="EMBL" id="MBO2447781.1"/>
    </source>
</evidence>
<evidence type="ECO:0000256" key="4">
    <source>
        <dbReference type="ARBA" id="ARBA00022679"/>
    </source>
</evidence>
<dbReference type="GO" id="GO:0016020">
    <property type="term" value="C:membrane"/>
    <property type="evidence" value="ECO:0007669"/>
    <property type="project" value="InterPro"/>
</dbReference>
<feature type="transmembrane region" description="Helical" evidence="9">
    <location>
        <begin position="62"/>
        <end position="86"/>
    </location>
</feature>
<feature type="transmembrane region" description="Helical" evidence="9">
    <location>
        <begin position="124"/>
        <end position="141"/>
    </location>
</feature>
<feature type="domain" description="Histidine kinase/HSP90-like ATPase" evidence="10">
    <location>
        <begin position="273"/>
        <end position="361"/>
    </location>
</feature>
<evidence type="ECO:0000259" key="11">
    <source>
        <dbReference type="Pfam" id="PF07730"/>
    </source>
</evidence>
<dbReference type="Gene3D" id="3.30.565.10">
    <property type="entry name" value="Histidine kinase-like ATPase, C-terminal domain"/>
    <property type="match status" value="1"/>
</dbReference>
<evidence type="ECO:0000256" key="2">
    <source>
        <dbReference type="ARBA" id="ARBA00012438"/>
    </source>
</evidence>
<dbReference type="Pfam" id="PF07730">
    <property type="entry name" value="HisKA_3"/>
    <property type="match status" value="1"/>
</dbReference>
<feature type="transmembrane region" description="Helical" evidence="9">
    <location>
        <begin position="12"/>
        <end position="31"/>
    </location>
</feature>
<keyword evidence="8" id="KW-0902">Two-component regulatory system</keyword>
<proteinExistence type="predicted"/>
<keyword evidence="9" id="KW-0812">Transmembrane</keyword>
<dbReference type="Gene3D" id="1.20.5.1930">
    <property type="match status" value="1"/>
</dbReference>
<accession>A0A939PFX9</accession>
<evidence type="ECO:0000256" key="3">
    <source>
        <dbReference type="ARBA" id="ARBA00022553"/>
    </source>
</evidence>
<dbReference type="Pfam" id="PF02518">
    <property type="entry name" value="HATPase_c"/>
    <property type="match status" value="1"/>
</dbReference>
<dbReference type="PANTHER" id="PTHR24421">
    <property type="entry name" value="NITRATE/NITRITE SENSOR PROTEIN NARX-RELATED"/>
    <property type="match status" value="1"/>
</dbReference>
<evidence type="ECO:0000256" key="6">
    <source>
        <dbReference type="ARBA" id="ARBA00022777"/>
    </source>
</evidence>
<dbReference type="GO" id="GO:0000155">
    <property type="term" value="F:phosphorelay sensor kinase activity"/>
    <property type="evidence" value="ECO:0007669"/>
    <property type="project" value="InterPro"/>
</dbReference>
<keyword evidence="7" id="KW-0067">ATP-binding</keyword>
<dbReference type="EC" id="2.7.13.3" evidence="2"/>
<evidence type="ECO:0000256" key="5">
    <source>
        <dbReference type="ARBA" id="ARBA00022741"/>
    </source>
</evidence>
<name>A0A939PFX9_9ACTN</name>
<dbReference type="GO" id="GO:0046983">
    <property type="term" value="F:protein dimerization activity"/>
    <property type="evidence" value="ECO:0007669"/>
    <property type="project" value="InterPro"/>
</dbReference>
<evidence type="ECO:0000313" key="13">
    <source>
        <dbReference type="Proteomes" id="UP000669179"/>
    </source>
</evidence>
<keyword evidence="9" id="KW-0472">Membrane</keyword>
<dbReference type="EMBL" id="JAGEOJ010000004">
    <property type="protein sequence ID" value="MBO2447781.1"/>
    <property type="molecule type" value="Genomic_DNA"/>
</dbReference>
<feature type="transmembrane region" description="Helical" evidence="9">
    <location>
        <begin position="98"/>
        <end position="118"/>
    </location>
</feature>
<comment type="catalytic activity">
    <reaction evidence="1">
        <text>ATP + protein L-histidine = ADP + protein N-phospho-L-histidine.</text>
        <dbReference type="EC" id="2.7.13.3"/>
    </reaction>
</comment>
<gene>
    <name evidence="12" type="ORF">J4573_11825</name>
</gene>
<keyword evidence="6" id="KW-0418">Kinase</keyword>
<organism evidence="12 13">
    <name type="scientific">Actinomadura barringtoniae</name>
    <dbReference type="NCBI Taxonomy" id="1427535"/>
    <lineage>
        <taxon>Bacteria</taxon>
        <taxon>Bacillati</taxon>
        <taxon>Actinomycetota</taxon>
        <taxon>Actinomycetes</taxon>
        <taxon>Streptosporangiales</taxon>
        <taxon>Thermomonosporaceae</taxon>
        <taxon>Actinomadura</taxon>
    </lineage>
</organism>
<dbReference type="RefSeq" id="WP_208255411.1">
    <property type="nucleotide sequence ID" value="NZ_JAGEOJ010000004.1"/>
</dbReference>
<sequence length="372" mass="40112">MRGTWRRLGVDIGITAAVMLYSVGDALTFSGSGTLLGLNRPALAIVTLAGCLVLLVRRRRPITVAVLCALVNGLLWTPFLLIVGLASAAGLARAATRVVAVTVFAIVLQFAACVPPHGPPLDRALFWSALYVGAAFIGWMFRRYQRLTEQRAELAAAAARQDERARIAREMHDVVAHRVSLMVVDAGALEVARDRGGDWTAEMARRIRESGRRALEELRETLTMLGDQDEAPRAPLSGVDDIPTLVAGFESRGLDVQLSINQPRQALRGSVDKAIYRVVREGLTNVLKHAAGARASVVVAFNDDRVEVKVVNTRPRSDRSHFPGGGAGLIGLRERVALLGGVLEAGPTPDGGFRLDAVLPYEAREAPDEPDR</sequence>
<keyword evidence="13" id="KW-1185">Reference proteome</keyword>
<comment type="caution">
    <text evidence="12">The sequence shown here is derived from an EMBL/GenBank/DDBJ whole genome shotgun (WGS) entry which is preliminary data.</text>
</comment>
<dbReference type="Proteomes" id="UP000669179">
    <property type="component" value="Unassembled WGS sequence"/>
</dbReference>
<dbReference type="AlphaFoldDB" id="A0A939PFX9"/>
<dbReference type="InterPro" id="IPR003594">
    <property type="entry name" value="HATPase_dom"/>
</dbReference>
<evidence type="ECO:0000256" key="8">
    <source>
        <dbReference type="ARBA" id="ARBA00023012"/>
    </source>
</evidence>
<dbReference type="PANTHER" id="PTHR24421:SF10">
    <property type="entry name" value="NITRATE_NITRITE SENSOR PROTEIN NARQ"/>
    <property type="match status" value="1"/>
</dbReference>
<keyword evidence="9" id="KW-1133">Transmembrane helix</keyword>
<dbReference type="InterPro" id="IPR050482">
    <property type="entry name" value="Sensor_HK_TwoCompSys"/>
</dbReference>
<reference evidence="12" key="1">
    <citation type="submission" date="2021-03" db="EMBL/GenBank/DDBJ databases">
        <authorList>
            <person name="Kanchanasin P."/>
            <person name="Saeng-In P."/>
            <person name="Phongsopitanun W."/>
            <person name="Yuki M."/>
            <person name="Kudo T."/>
            <person name="Ohkuma M."/>
            <person name="Tanasupawat S."/>
        </authorList>
    </citation>
    <scope>NUCLEOTIDE SEQUENCE</scope>
    <source>
        <strain evidence="12">GKU 128</strain>
    </source>
</reference>
<feature type="transmembrane region" description="Helical" evidence="9">
    <location>
        <begin position="38"/>
        <end position="56"/>
    </location>
</feature>
<dbReference type="GO" id="GO:0005524">
    <property type="term" value="F:ATP binding"/>
    <property type="evidence" value="ECO:0007669"/>
    <property type="project" value="UniProtKB-KW"/>
</dbReference>
<keyword evidence="5" id="KW-0547">Nucleotide-binding</keyword>
<evidence type="ECO:0000256" key="1">
    <source>
        <dbReference type="ARBA" id="ARBA00000085"/>
    </source>
</evidence>
<keyword evidence="4" id="KW-0808">Transferase</keyword>
<evidence type="ECO:0000256" key="7">
    <source>
        <dbReference type="ARBA" id="ARBA00022840"/>
    </source>
</evidence>